<proteinExistence type="predicted"/>
<evidence type="ECO:0000313" key="1">
    <source>
        <dbReference type="EMBL" id="OOE40620.1"/>
    </source>
</evidence>
<evidence type="ECO:0000313" key="2">
    <source>
        <dbReference type="Proteomes" id="UP000189021"/>
    </source>
</evidence>
<organism evidence="1 2">
    <name type="scientific">Salinivibrio kushneri</name>
    <dbReference type="NCBI Taxonomy" id="1908198"/>
    <lineage>
        <taxon>Bacteria</taxon>
        <taxon>Pseudomonadati</taxon>
        <taxon>Pseudomonadota</taxon>
        <taxon>Gammaproteobacteria</taxon>
        <taxon>Vibrionales</taxon>
        <taxon>Vibrionaceae</taxon>
        <taxon>Salinivibrio</taxon>
    </lineage>
</organism>
<dbReference type="RefSeq" id="WP_077658923.1">
    <property type="nucleotide sequence ID" value="NZ_CP040022.1"/>
</dbReference>
<dbReference type="Proteomes" id="UP000189021">
    <property type="component" value="Unassembled WGS sequence"/>
</dbReference>
<sequence length="224" mass="26035">MSDEKRNLVAHAKKAAKKLCKSSPEKSHSQCLNIIAKSLGFRDYHNLLQHNKNQAPIVEDYTCLVDKYSKVINKVLADCISKEPKDELVNDFFGLLSTTINTDTDLERIEQLTRWTIDKEKLKQYGYSFHEGENKKYEDLGYILVAISHYYRSIMDNCSHQIGEHISFNNYFGYWLRAIHPNARTNSPTLEKLKQLYPYNGDQTLSIGATSWAPRWWLQDQGRL</sequence>
<accession>A0AB36K1D3</accession>
<protein>
    <submittedName>
        <fullName evidence="1">Uncharacterized protein</fullName>
    </submittedName>
</protein>
<keyword evidence="2" id="KW-1185">Reference proteome</keyword>
<comment type="caution">
    <text evidence="1">The sequence shown here is derived from an EMBL/GenBank/DDBJ whole genome shotgun (WGS) entry which is preliminary data.</text>
</comment>
<reference evidence="1 2" key="1">
    <citation type="journal article" date="2017" name="Genome Announc.">
        <title>Draft Genome Sequences of Salinivibrio proteolyticus, Salinivibrio sharmensis, Salinivibrio siamensis, Salinivibrio costicola subsp. alcaliphilus, Salinivibrio costicola subsp. vallismortis, and 29 New Isolates Belonging to the Genus Salinivibrio.</title>
        <authorList>
            <person name="Lopez-Hermoso C."/>
            <person name="de la Haba R.R."/>
            <person name="Sanchez-Porro C."/>
            <person name="Bayliss S.C."/>
            <person name="Feil E.J."/>
            <person name="Ventosa A."/>
        </authorList>
    </citation>
    <scope>NUCLEOTIDE SEQUENCE [LARGE SCALE GENOMIC DNA]</scope>
    <source>
        <strain evidence="1 2">AL184</strain>
    </source>
</reference>
<dbReference type="AlphaFoldDB" id="A0AB36K1D3"/>
<dbReference type="EMBL" id="MUEK01000003">
    <property type="protein sequence ID" value="OOE40620.1"/>
    <property type="molecule type" value="Genomic_DNA"/>
</dbReference>
<gene>
    <name evidence="1" type="ORF">BZG00_04240</name>
</gene>
<name>A0AB36K1D3_9GAMM</name>